<evidence type="ECO:0000256" key="1">
    <source>
        <dbReference type="ARBA" id="ARBA00004123"/>
    </source>
</evidence>
<dbReference type="GO" id="GO:0006607">
    <property type="term" value="P:NLS-bearing protein import into nucleus"/>
    <property type="evidence" value="ECO:0007669"/>
    <property type="project" value="TreeGrafter"/>
</dbReference>
<feature type="non-terminal residue" evidence="7">
    <location>
        <position position="1"/>
    </location>
</feature>
<dbReference type="InterPro" id="IPR024864">
    <property type="entry name" value="Nup54/Nup57/Nup44"/>
</dbReference>
<name>A0AAE0TPX3_9PEZI</name>
<sequence length="354" mass="39046">QQQQQAAGTSSLFGNQNQHNTGAATSSLFSNPSQPQQQQQQHTQQFQPQNLTLPQQQDLARSRLAQAGLNPVRSDEKPIPDRAATLLRKWDPQSQSTLLQSYLYNAVPAVYAPFYNAPTTDDEAKWEEALQTAPKLDLEAGSESLKNIPVLVRGFWDLGKRVEYQAHTLTAMQTRLHEMHASLSAVMTAHQQRITAQIESAKRAHVALGQRTLALSVKLQVLRGRGFALDQAEEALRKQLLLLEQGVRDPGFGGREEEVWARLCGLRERVRWLVEEGRRLEGGAAVGVGGAGSGSGGGEEGDAGRVVPRHVLEKTGRILADYETQLGHLGRELERVNKEYVEWEADKGSRAGGR</sequence>
<feature type="region of interest" description="Disordered" evidence="5">
    <location>
        <begin position="1"/>
        <end position="46"/>
    </location>
</feature>
<feature type="compositionally biased region" description="Polar residues" evidence="5">
    <location>
        <begin position="1"/>
        <end position="31"/>
    </location>
</feature>
<feature type="domain" description="Nucleoporin Nup54 alpha-helical" evidence="6">
    <location>
        <begin position="118"/>
        <end position="263"/>
    </location>
</feature>
<keyword evidence="3" id="KW-0539">Nucleus</keyword>
<evidence type="ECO:0000313" key="7">
    <source>
        <dbReference type="EMBL" id="KAK3669378.1"/>
    </source>
</evidence>
<dbReference type="PANTHER" id="PTHR13000">
    <property type="entry name" value="NUCLEOPORIN P54"/>
    <property type="match status" value="1"/>
</dbReference>
<dbReference type="InterPro" id="IPR025712">
    <property type="entry name" value="Nup54_alpha-helical_dom"/>
</dbReference>
<keyword evidence="2" id="KW-0813">Transport</keyword>
<organism evidence="7 8">
    <name type="scientific">Recurvomyces mirabilis</name>
    <dbReference type="NCBI Taxonomy" id="574656"/>
    <lineage>
        <taxon>Eukaryota</taxon>
        <taxon>Fungi</taxon>
        <taxon>Dikarya</taxon>
        <taxon>Ascomycota</taxon>
        <taxon>Pezizomycotina</taxon>
        <taxon>Dothideomycetes</taxon>
        <taxon>Dothideomycetidae</taxon>
        <taxon>Mycosphaerellales</taxon>
        <taxon>Teratosphaeriaceae</taxon>
        <taxon>Recurvomyces</taxon>
    </lineage>
</organism>
<feature type="compositionally biased region" description="Low complexity" evidence="5">
    <location>
        <begin position="32"/>
        <end position="46"/>
    </location>
</feature>
<keyword evidence="8" id="KW-1185">Reference proteome</keyword>
<evidence type="ECO:0000256" key="4">
    <source>
        <dbReference type="SAM" id="Coils"/>
    </source>
</evidence>
<evidence type="ECO:0000256" key="3">
    <source>
        <dbReference type="ARBA" id="ARBA00023242"/>
    </source>
</evidence>
<dbReference type="Gene3D" id="1.20.5.490">
    <property type="entry name" value="Single helix bin"/>
    <property type="match status" value="1"/>
</dbReference>
<evidence type="ECO:0000313" key="8">
    <source>
        <dbReference type="Proteomes" id="UP001274830"/>
    </source>
</evidence>
<dbReference type="GO" id="GO:0044613">
    <property type="term" value="C:nuclear pore central transport channel"/>
    <property type="evidence" value="ECO:0007669"/>
    <property type="project" value="TreeGrafter"/>
</dbReference>
<dbReference type="Pfam" id="PF18570">
    <property type="entry name" value="Nup54_57_C"/>
    <property type="match status" value="1"/>
</dbReference>
<dbReference type="Proteomes" id="UP001274830">
    <property type="component" value="Unassembled WGS sequence"/>
</dbReference>
<dbReference type="GO" id="GO:0017056">
    <property type="term" value="F:structural constituent of nuclear pore"/>
    <property type="evidence" value="ECO:0007669"/>
    <property type="project" value="TreeGrafter"/>
</dbReference>
<dbReference type="EMBL" id="JAUTXT010000088">
    <property type="protein sequence ID" value="KAK3669378.1"/>
    <property type="molecule type" value="Genomic_DNA"/>
</dbReference>
<reference evidence="7" key="1">
    <citation type="submission" date="2023-07" db="EMBL/GenBank/DDBJ databases">
        <title>Black Yeasts Isolated from many extreme environments.</title>
        <authorList>
            <person name="Coleine C."/>
            <person name="Stajich J.E."/>
            <person name="Selbmann L."/>
        </authorList>
    </citation>
    <scope>NUCLEOTIDE SEQUENCE</scope>
    <source>
        <strain evidence="7">CCFEE 5485</strain>
    </source>
</reference>
<feature type="coiled-coil region" evidence="4">
    <location>
        <begin position="319"/>
        <end position="346"/>
    </location>
</feature>
<comment type="caution">
    <text evidence="7">The sequence shown here is derived from an EMBL/GenBank/DDBJ whole genome shotgun (WGS) entry which is preliminary data.</text>
</comment>
<evidence type="ECO:0000259" key="6">
    <source>
        <dbReference type="Pfam" id="PF13874"/>
    </source>
</evidence>
<dbReference type="AlphaFoldDB" id="A0AAE0TPX3"/>
<evidence type="ECO:0000256" key="2">
    <source>
        <dbReference type="ARBA" id="ARBA00022448"/>
    </source>
</evidence>
<keyword evidence="4" id="KW-0175">Coiled coil</keyword>
<dbReference type="GO" id="GO:0006999">
    <property type="term" value="P:nuclear pore organization"/>
    <property type="evidence" value="ECO:0007669"/>
    <property type="project" value="TreeGrafter"/>
</dbReference>
<comment type="subcellular location">
    <subcellularLocation>
        <location evidence="1">Nucleus</location>
    </subcellularLocation>
</comment>
<dbReference type="GO" id="GO:0036228">
    <property type="term" value="P:protein localization to nuclear inner membrane"/>
    <property type="evidence" value="ECO:0007669"/>
    <property type="project" value="TreeGrafter"/>
</dbReference>
<dbReference type="Gene3D" id="1.20.5.3600">
    <property type="match status" value="1"/>
</dbReference>
<evidence type="ECO:0000256" key="5">
    <source>
        <dbReference type="SAM" id="MobiDB-lite"/>
    </source>
</evidence>
<gene>
    <name evidence="7" type="primary">NUP57</name>
    <name evidence="7" type="ORF">LTR78_010761</name>
</gene>
<dbReference type="PANTHER" id="PTHR13000:SF0">
    <property type="entry name" value="NUCLEOPORIN P54"/>
    <property type="match status" value="1"/>
</dbReference>
<protein>
    <submittedName>
        <fullName evidence="7">Nucleoporin nup57</fullName>
    </submittedName>
</protein>
<accession>A0AAE0TPX3</accession>
<proteinExistence type="predicted"/>
<dbReference type="Pfam" id="PF13874">
    <property type="entry name" value="Nup54"/>
    <property type="match status" value="1"/>
</dbReference>